<dbReference type="InterPro" id="IPR051200">
    <property type="entry name" value="Host-pathogen_enzymatic-act"/>
</dbReference>
<evidence type="ECO:0000313" key="2">
    <source>
        <dbReference type="EMBL" id="SPM35337.1"/>
    </source>
</evidence>
<dbReference type="OrthoDB" id="4565246at2"/>
<dbReference type="RefSeq" id="WP_077088198.1">
    <property type="nucleotide sequence ID" value="NZ_LT721901.1"/>
</dbReference>
<accession>A0A2U3NUZ6</accession>
<dbReference type="Gene3D" id="2.130.10.10">
    <property type="entry name" value="YVTN repeat-like/Quinoprotein amine dehydrogenase"/>
    <property type="match status" value="2"/>
</dbReference>
<dbReference type="PANTHER" id="PTHR47197">
    <property type="entry name" value="PROTEIN NIRF"/>
    <property type="match status" value="1"/>
</dbReference>
<organism evidence="2 3">
    <name type="scientific">Mycobacterium rhizamassiliense</name>
    <dbReference type="NCBI Taxonomy" id="1841860"/>
    <lineage>
        <taxon>Bacteria</taxon>
        <taxon>Bacillati</taxon>
        <taxon>Actinomycetota</taxon>
        <taxon>Actinomycetes</taxon>
        <taxon>Mycobacteriales</taxon>
        <taxon>Mycobacteriaceae</taxon>
        <taxon>Mycobacterium</taxon>
    </lineage>
</organism>
<dbReference type="SUPFAM" id="SSF50974">
    <property type="entry name" value="Nitrous oxide reductase, N-terminal domain"/>
    <property type="match status" value="1"/>
</dbReference>
<dbReference type="PANTHER" id="PTHR47197:SF3">
    <property type="entry name" value="DIHYDRO-HEME D1 DEHYDROGENASE"/>
    <property type="match status" value="1"/>
</dbReference>
<dbReference type="InterPro" id="IPR011045">
    <property type="entry name" value="N2O_reductase_N"/>
</dbReference>
<dbReference type="Proteomes" id="UP000240988">
    <property type="component" value="Unassembled WGS sequence"/>
</dbReference>
<keyword evidence="3" id="KW-1185">Reference proteome</keyword>
<dbReference type="EMBL" id="FUFA01000004">
    <property type="protein sequence ID" value="SPM35337.1"/>
    <property type="molecule type" value="Genomic_DNA"/>
</dbReference>
<evidence type="ECO:0000256" key="1">
    <source>
        <dbReference type="SAM" id="MobiDB-lite"/>
    </source>
</evidence>
<name>A0A2U3NUZ6_9MYCO</name>
<sequence>MSDIKGREAATEALELDAAAIEPLSVEIPVGNGPISGLATNGDGSRLIVSNYGGNSVSVIDTDRCRVIETIDGLDEPFALAGAGPGTDRAYVSTVSPAYDSIAVLDTATHSVVATHSLALSVSDLAVAARGRRVYASRNGANVADVAVLDTETGEIETIELGVREPGTTADCVCVGPGGDSVYVGVNGSAGGRLVVIGTDAPPDEPARPRWRQQPATRPRDRAQTSSRVVGSVDIGLPVRGIALSPDGALAYVASCDPDVGVVVDVVDTRRHKISSTRKLGELSGILTGLTLSADGDRAYLVSDDRVTVLCTLTHDIVGTLRAPAQPSCVVESPDGKRLYVADYSGAVTVAPVSWAGQLSVEDALPCDDVPAAWVMPELMAYEPALT</sequence>
<gene>
    <name evidence="2" type="ORF">MRAB57_3162</name>
</gene>
<feature type="region of interest" description="Disordered" evidence="1">
    <location>
        <begin position="198"/>
        <end position="228"/>
    </location>
</feature>
<dbReference type="STRING" id="1841860.GCA_900157375_03164"/>
<evidence type="ECO:0000313" key="3">
    <source>
        <dbReference type="Proteomes" id="UP000240988"/>
    </source>
</evidence>
<proteinExistence type="predicted"/>
<dbReference type="AlphaFoldDB" id="A0A2U3NUZ6"/>
<dbReference type="InterPro" id="IPR015943">
    <property type="entry name" value="WD40/YVTN_repeat-like_dom_sf"/>
</dbReference>
<protein>
    <submittedName>
        <fullName evidence="2">YVTN family beta-propeller repeat protein</fullName>
    </submittedName>
</protein>
<reference evidence="2 3" key="1">
    <citation type="submission" date="2017-01" db="EMBL/GenBank/DDBJ databases">
        <authorList>
            <consortium name="Urmite Genomes"/>
        </authorList>
    </citation>
    <scope>NUCLEOTIDE SEQUENCE [LARGE SCALE GENOMIC DNA]</scope>
    <source>
        <strain evidence="2 3">AB57</strain>
    </source>
</reference>